<protein>
    <submittedName>
        <fullName evidence="1">13813_t:CDS:1</fullName>
    </submittedName>
</protein>
<evidence type="ECO:0000313" key="2">
    <source>
        <dbReference type="Proteomes" id="UP000789525"/>
    </source>
</evidence>
<reference evidence="1" key="1">
    <citation type="submission" date="2021-06" db="EMBL/GenBank/DDBJ databases">
        <authorList>
            <person name="Kallberg Y."/>
            <person name="Tangrot J."/>
            <person name="Rosling A."/>
        </authorList>
    </citation>
    <scope>NUCLEOTIDE SEQUENCE</scope>
    <source>
        <strain evidence="1">CL356</strain>
    </source>
</reference>
<sequence>PPPQQSGSSGPSFPPPNWVVPNANQTAGYGAPALPPRPNAYPGTPGGSNTGPQGNTLLGGIYKQATGVVDRVAGENTRMQLESGVLRAAQR</sequence>
<comment type="caution">
    <text evidence="1">The sequence shown here is derived from an EMBL/GenBank/DDBJ whole genome shotgun (WGS) entry which is preliminary data.</text>
</comment>
<feature type="non-terminal residue" evidence="1">
    <location>
        <position position="1"/>
    </location>
</feature>
<accession>A0ACA9MJU7</accession>
<proteinExistence type="predicted"/>
<dbReference type="Proteomes" id="UP000789525">
    <property type="component" value="Unassembled WGS sequence"/>
</dbReference>
<name>A0ACA9MJU7_9GLOM</name>
<organism evidence="1 2">
    <name type="scientific">Acaulospora colombiana</name>
    <dbReference type="NCBI Taxonomy" id="27376"/>
    <lineage>
        <taxon>Eukaryota</taxon>
        <taxon>Fungi</taxon>
        <taxon>Fungi incertae sedis</taxon>
        <taxon>Mucoromycota</taxon>
        <taxon>Glomeromycotina</taxon>
        <taxon>Glomeromycetes</taxon>
        <taxon>Diversisporales</taxon>
        <taxon>Acaulosporaceae</taxon>
        <taxon>Acaulospora</taxon>
    </lineage>
</organism>
<evidence type="ECO:0000313" key="1">
    <source>
        <dbReference type="EMBL" id="CAG8596446.1"/>
    </source>
</evidence>
<dbReference type="EMBL" id="CAJVPT010013513">
    <property type="protein sequence ID" value="CAG8596446.1"/>
    <property type="molecule type" value="Genomic_DNA"/>
</dbReference>
<keyword evidence="2" id="KW-1185">Reference proteome</keyword>
<gene>
    <name evidence="1" type="ORF">ACOLOM_LOCUS6519</name>
</gene>